<dbReference type="Proteomes" id="UP000028782">
    <property type="component" value="Chromosome"/>
</dbReference>
<gene>
    <name evidence="1" type="ORF">O987_15855</name>
</gene>
<name>A0A076PRF9_COMTE</name>
<dbReference type="AlphaFoldDB" id="A0A076PRF9"/>
<organism evidence="1 2">
    <name type="scientific">Comamonas testosteroni TK102</name>
    <dbReference type="NCBI Taxonomy" id="1392005"/>
    <lineage>
        <taxon>Bacteria</taxon>
        <taxon>Pseudomonadati</taxon>
        <taxon>Pseudomonadota</taxon>
        <taxon>Betaproteobacteria</taxon>
        <taxon>Burkholderiales</taxon>
        <taxon>Comamonadaceae</taxon>
        <taxon>Comamonas</taxon>
    </lineage>
</organism>
<dbReference type="HOGENOM" id="CLU_2842262_0_0_4"/>
<evidence type="ECO:0000313" key="1">
    <source>
        <dbReference type="EMBL" id="AIJ47286.1"/>
    </source>
</evidence>
<proteinExistence type="predicted"/>
<accession>A0A076PRF9</accession>
<evidence type="ECO:0000313" key="2">
    <source>
        <dbReference type="Proteomes" id="UP000028782"/>
    </source>
</evidence>
<protein>
    <submittedName>
        <fullName evidence="1">Uncharacterized protein</fullName>
    </submittedName>
</protein>
<reference evidence="1 2" key="1">
    <citation type="journal article" date="2014" name="Genome Announc.">
        <title>Complete Genome Sequence of Polychlorinated Biphenyl Degrader Comamonas testosteroni TK102 (NBRC 109938).</title>
        <authorList>
            <person name="Fukuda K."/>
            <person name="Hosoyama A."/>
            <person name="Tsuchikane K."/>
            <person name="Ohji S."/>
            <person name="Yamazoe A."/>
            <person name="Fujita N."/>
            <person name="Shintani M."/>
            <person name="Kimbara K."/>
        </authorList>
    </citation>
    <scope>NUCLEOTIDE SEQUENCE [LARGE SCALE GENOMIC DNA]</scope>
    <source>
        <strain evidence="1">TK102</strain>
    </source>
</reference>
<dbReference type="EMBL" id="CP006704">
    <property type="protein sequence ID" value="AIJ47286.1"/>
    <property type="molecule type" value="Genomic_DNA"/>
</dbReference>
<sequence>MVRQGRPVLGLYLQKFLKILVKRRTRENLTVRSEPCALQGQDSARRLEQQLNAGSLIPHNFTHVI</sequence>
<dbReference type="KEGG" id="ctes:O987_15855"/>